<dbReference type="PROSITE" id="PS51502">
    <property type="entry name" value="S_R_A_B_BARREL"/>
    <property type="match status" value="1"/>
</dbReference>
<dbReference type="OrthoDB" id="3830014at2759"/>
<dbReference type="SMART" id="SM00886">
    <property type="entry name" value="Dabb"/>
    <property type="match status" value="1"/>
</dbReference>
<evidence type="ECO:0000313" key="2">
    <source>
        <dbReference type="EMBL" id="ODM15397.1"/>
    </source>
</evidence>
<keyword evidence="3" id="KW-1185">Reference proteome</keyword>
<evidence type="ECO:0000313" key="3">
    <source>
        <dbReference type="Proteomes" id="UP000094569"/>
    </source>
</evidence>
<dbReference type="VEuPathDB" id="FungiDB:SI65_09338"/>
<comment type="caution">
    <text evidence="2">The sequence shown here is derived from an EMBL/GenBank/DDBJ whole genome shotgun (WGS) entry which is preliminary data.</text>
</comment>
<evidence type="ECO:0000259" key="1">
    <source>
        <dbReference type="PROSITE" id="PS51502"/>
    </source>
</evidence>
<dbReference type="SUPFAM" id="SSF54909">
    <property type="entry name" value="Dimeric alpha+beta barrel"/>
    <property type="match status" value="1"/>
</dbReference>
<gene>
    <name evidence="2" type="ORF">SI65_09338</name>
</gene>
<accession>A0A1E3B382</accession>
<proteinExistence type="predicted"/>
<sequence>MAIIERVTLFKIPNNDDRQRVLEQFKVLVKSATKDGKPYITHAAVGPSFDDPRTHGYNLSVKMTFQSLEDMRYYDNDCEAHKALKAVAVPVKEDLLTTYFESVV</sequence>
<dbReference type="InterPro" id="IPR011008">
    <property type="entry name" value="Dimeric_a/b-barrel"/>
</dbReference>
<dbReference type="Proteomes" id="UP000094569">
    <property type="component" value="Unassembled WGS sequence"/>
</dbReference>
<feature type="domain" description="Stress-response A/B barrel" evidence="1">
    <location>
        <begin position="4"/>
        <end position="100"/>
    </location>
</feature>
<dbReference type="AlphaFoldDB" id="A0A1E3B382"/>
<dbReference type="Pfam" id="PF07876">
    <property type="entry name" value="Dabb"/>
    <property type="match status" value="1"/>
</dbReference>
<dbReference type="EMBL" id="JXNT01000017">
    <property type="protein sequence ID" value="ODM15397.1"/>
    <property type="molecule type" value="Genomic_DNA"/>
</dbReference>
<dbReference type="InterPro" id="IPR013097">
    <property type="entry name" value="Dabb"/>
</dbReference>
<reference evidence="2 3" key="1">
    <citation type="journal article" date="2016" name="BMC Genomics">
        <title>Comparative genomic and transcriptomic analyses of the Fuzhuan brick tea-fermentation fungus Aspergillus cristatus.</title>
        <authorList>
            <person name="Ge Y."/>
            <person name="Wang Y."/>
            <person name="Liu Y."/>
            <person name="Tan Y."/>
            <person name="Ren X."/>
            <person name="Zhang X."/>
            <person name="Hyde K.D."/>
            <person name="Liu Y."/>
            <person name="Liu Z."/>
        </authorList>
    </citation>
    <scope>NUCLEOTIDE SEQUENCE [LARGE SCALE GENOMIC DNA]</scope>
    <source>
        <strain evidence="2 3">GZAAS20.1005</strain>
    </source>
</reference>
<protein>
    <recommendedName>
        <fullName evidence="1">Stress-response A/B barrel domain-containing protein</fullName>
    </recommendedName>
</protein>
<name>A0A1E3B382_ASPCR</name>
<dbReference type="Gene3D" id="3.30.70.100">
    <property type="match status" value="1"/>
</dbReference>
<organism evidence="2 3">
    <name type="scientific">Aspergillus cristatus</name>
    <name type="common">Chinese Fuzhuan brick tea-fermentation fungus</name>
    <name type="synonym">Eurotium cristatum</name>
    <dbReference type="NCBI Taxonomy" id="573508"/>
    <lineage>
        <taxon>Eukaryota</taxon>
        <taxon>Fungi</taxon>
        <taxon>Dikarya</taxon>
        <taxon>Ascomycota</taxon>
        <taxon>Pezizomycotina</taxon>
        <taxon>Eurotiomycetes</taxon>
        <taxon>Eurotiomycetidae</taxon>
        <taxon>Eurotiales</taxon>
        <taxon>Aspergillaceae</taxon>
        <taxon>Aspergillus</taxon>
        <taxon>Aspergillus subgen. Aspergillus</taxon>
    </lineage>
</organism>